<keyword evidence="5" id="KW-1185">Reference proteome</keyword>
<dbReference type="Proteomes" id="UP000193870">
    <property type="component" value="Unassembled WGS sequence"/>
</dbReference>
<dbReference type="PANTHER" id="PTHR10605">
    <property type="entry name" value="HEPARAN SULFATE SULFOTRANSFERASE"/>
    <property type="match status" value="1"/>
</dbReference>
<evidence type="ECO:0000313" key="5">
    <source>
        <dbReference type="Proteomes" id="UP000193870"/>
    </source>
</evidence>
<dbReference type="RefSeq" id="WP_085855513.1">
    <property type="nucleotide sequence ID" value="NZ_FOPF01000018.1"/>
</dbReference>
<keyword evidence="2" id="KW-0325">Glycoprotein</keyword>
<accession>A0A1Y5TXD9</accession>
<dbReference type="EMBL" id="FWFV01000017">
    <property type="protein sequence ID" value="SLN70314.1"/>
    <property type="molecule type" value="Genomic_DNA"/>
</dbReference>
<dbReference type="STRING" id="315423.SAMN04488020_11821"/>
<dbReference type="GO" id="GO:0008146">
    <property type="term" value="F:sulfotransferase activity"/>
    <property type="evidence" value="ECO:0007669"/>
    <property type="project" value="InterPro"/>
</dbReference>
<organism evidence="4 5">
    <name type="scientific">Palleronia marisminoris</name>
    <dbReference type="NCBI Taxonomy" id="315423"/>
    <lineage>
        <taxon>Bacteria</taxon>
        <taxon>Pseudomonadati</taxon>
        <taxon>Pseudomonadota</taxon>
        <taxon>Alphaproteobacteria</taxon>
        <taxon>Rhodobacterales</taxon>
        <taxon>Roseobacteraceae</taxon>
        <taxon>Palleronia</taxon>
    </lineage>
</organism>
<proteinExistence type="predicted"/>
<sequence length="287" mass="32491">MTDQTQRLPDFLIIGAMKAGTTTLHEDLDRHPDIVTSSWKEPGYFVGPDFGGPERLPLLAARRRDYLALFSHVRADQVAGESSTHYTKMHKLPNAAPHIHATLGDKVKLIYVMRDPVARAISHYGHIFQHGECGIPTLSEALEAEPSIVDVSRYSMQLAPYRELFPAENILCLKFENMAKDRDGYVRRVVEFVGADPDKLPTLAQIEARNTADSRRSWSPWARRLRAWPVFQTHIEPRIPYSALRVLRGLVTHTPTPVELGAPREEIEARIRARLSPEDFAEWENAG</sequence>
<evidence type="ECO:0000256" key="2">
    <source>
        <dbReference type="ARBA" id="ARBA00023180"/>
    </source>
</evidence>
<dbReference type="Pfam" id="PF00685">
    <property type="entry name" value="Sulfotransfer_1"/>
    <property type="match status" value="1"/>
</dbReference>
<dbReference type="Gene3D" id="3.40.50.300">
    <property type="entry name" value="P-loop containing nucleotide triphosphate hydrolases"/>
    <property type="match status" value="1"/>
</dbReference>
<evidence type="ECO:0000259" key="3">
    <source>
        <dbReference type="Pfam" id="PF00685"/>
    </source>
</evidence>
<protein>
    <submittedName>
        <fullName evidence="4">Sulfotransferase domain protein</fullName>
    </submittedName>
</protein>
<dbReference type="PANTHER" id="PTHR10605:SF56">
    <property type="entry name" value="BIFUNCTIONAL HEPARAN SULFATE N-DEACETYLASE_N-SULFOTRANSFERASE"/>
    <property type="match status" value="1"/>
</dbReference>
<dbReference type="InterPro" id="IPR037359">
    <property type="entry name" value="NST/OST"/>
</dbReference>
<feature type="domain" description="Sulfotransferase" evidence="3">
    <location>
        <begin position="9"/>
        <end position="196"/>
    </location>
</feature>
<evidence type="ECO:0000256" key="1">
    <source>
        <dbReference type="ARBA" id="ARBA00022679"/>
    </source>
</evidence>
<dbReference type="InterPro" id="IPR027417">
    <property type="entry name" value="P-loop_NTPase"/>
</dbReference>
<reference evidence="4 5" key="1">
    <citation type="submission" date="2017-03" db="EMBL/GenBank/DDBJ databases">
        <authorList>
            <person name="Afonso C.L."/>
            <person name="Miller P.J."/>
            <person name="Scott M.A."/>
            <person name="Spackman E."/>
            <person name="Goraichik I."/>
            <person name="Dimitrov K.M."/>
            <person name="Suarez D.L."/>
            <person name="Swayne D.E."/>
        </authorList>
    </citation>
    <scope>NUCLEOTIDE SEQUENCE [LARGE SCALE GENOMIC DNA]</scope>
    <source>
        <strain evidence="4 5">CECT 7066</strain>
    </source>
</reference>
<name>A0A1Y5TXD9_9RHOB</name>
<gene>
    <name evidence="4" type="ORF">PAM7066_03564</name>
</gene>
<evidence type="ECO:0000313" key="4">
    <source>
        <dbReference type="EMBL" id="SLN70314.1"/>
    </source>
</evidence>
<dbReference type="InterPro" id="IPR000863">
    <property type="entry name" value="Sulfotransferase_dom"/>
</dbReference>
<dbReference type="SUPFAM" id="SSF52540">
    <property type="entry name" value="P-loop containing nucleoside triphosphate hydrolases"/>
    <property type="match status" value="1"/>
</dbReference>
<dbReference type="OrthoDB" id="7210452at2"/>
<keyword evidence="1 4" id="KW-0808">Transferase</keyword>
<dbReference type="AlphaFoldDB" id="A0A1Y5TXD9"/>